<protein>
    <submittedName>
        <fullName evidence="2">Uncharacterized protein</fullName>
    </submittedName>
</protein>
<reference evidence="2 3" key="1">
    <citation type="journal article" date="2019" name="Commun. Biol.">
        <title>The bagworm genome reveals a unique fibroin gene that provides high tensile strength.</title>
        <authorList>
            <person name="Kono N."/>
            <person name="Nakamura H."/>
            <person name="Ohtoshi R."/>
            <person name="Tomita M."/>
            <person name="Numata K."/>
            <person name="Arakawa K."/>
        </authorList>
    </citation>
    <scope>NUCLEOTIDE SEQUENCE [LARGE SCALE GENOMIC DNA]</scope>
</reference>
<feature type="compositionally biased region" description="Basic residues" evidence="1">
    <location>
        <begin position="196"/>
        <end position="208"/>
    </location>
</feature>
<feature type="compositionally biased region" description="Polar residues" evidence="1">
    <location>
        <begin position="180"/>
        <end position="190"/>
    </location>
</feature>
<dbReference type="EMBL" id="BGZK01000460">
    <property type="protein sequence ID" value="GBP44881.1"/>
    <property type="molecule type" value="Genomic_DNA"/>
</dbReference>
<evidence type="ECO:0000313" key="3">
    <source>
        <dbReference type="Proteomes" id="UP000299102"/>
    </source>
</evidence>
<proteinExistence type="predicted"/>
<evidence type="ECO:0000313" key="2">
    <source>
        <dbReference type="EMBL" id="GBP44881.1"/>
    </source>
</evidence>
<organism evidence="2 3">
    <name type="scientific">Eumeta variegata</name>
    <name type="common">Bagworm moth</name>
    <name type="synonym">Eumeta japonica</name>
    <dbReference type="NCBI Taxonomy" id="151549"/>
    <lineage>
        <taxon>Eukaryota</taxon>
        <taxon>Metazoa</taxon>
        <taxon>Ecdysozoa</taxon>
        <taxon>Arthropoda</taxon>
        <taxon>Hexapoda</taxon>
        <taxon>Insecta</taxon>
        <taxon>Pterygota</taxon>
        <taxon>Neoptera</taxon>
        <taxon>Endopterygota</taxon>
        <taxon>Lepidoptera</taxon>
        <taxon>Glossata</taxon>
        <taxon>Ditrysia</taxon>
        <taxon>Tineoidea</taxon>
        <taxon>Psychidae</taxon>
        <taxon>Oiketicinae</taxon>
        <taxon>Eumeta</taxon>
    </lineage>
</organism>
<keyword evidence="3" id="KW-1185">Reference proteome</keyword>
<sequence length="231" mass="25673">MYCPSSDSIKIRNRLDGKYTESELSVTQIKEDLKEEVKRSEDEEEKINNKGWCHRSRQRSRVYGHRLNRLASRVLCAQEDSNAHAPEYALTQITLPSSASRRSLPTLPSFETSDLRAVREVSHSSRHDNSTAARIPLDNSITTGKKDLLFAGVIRYGVPGTILPKLCTSGSAGRGWPPSVVTSVNPSTPTDPRRESGRHRAGPRPRPRAHIERAGRRAQLFASGGPAPEQR</sequence>
<name>A0A4C1W1D2_EUMVA</name>
<gene>
    <name evidence="2" type="ORF">EVAR_24794_1</name>
</gene>
<evidence type="ECO:0000256" key="1">
    <source>
        <dbReference type="SAM" id="MobiDB-lite"/>
    </source>
</evidence>
<dbReference type="Proteomes" id="UP000299102">
    <property type="component" value="Unassembled WGS sequence"/>
</dbReference>
<comment type="caution">
    <text evidence="2">The sequence shown here is derived from an EMBL/GenBank/DDBJ whole genome shotgun (WGS) entry which is preliminary data.</text>
</comment>
<dbReference type="AlphaFoldDB" id="A0A4C1W1D2"/>
<accession>A0A4C1W1D2</accession>
<feature type="region of interest" description="Disordered" evidence="1">
    <location>
        <begin position="172"/>
        <end position="231"/>
    </location>
</feature>